<dbReference type="EMBL" id="JBEDUW010000001">
    <property type="protein sequence ID" value="KAK9947682.1"/>
    <property type="molecule type" value="Genomic_DNA"/>
</dbReference>
<accession>A0AAW1YFS8</accession>
<proteinExistence type="predicted"/>
<organism evidence="2 3">
    <name type="scientific">Rubus argutus</name>
    <name type="common">Southern blackberry</name>
    <dbReference type="NCBI Taxonomy" id="59490"/>
    <lineage>
        <taxon>Eukaryota</taxon>
        <taxon>Viridiplantae</taxon>
        <taxon>Streptophyta</taxon>
        <taxon>Embryophyta</taxon>
        <taxon>Tracheophyta</taxon>
        <taxon>Spermatophyta</taxon>
        <taxon>Magnoliopsida</taxon>
        <taxon>eudicotyledons</taxon>
        <taxon>Gunneridae</taxon>
        <taxon>Pentapetalae</taxon>
        <taxon>rosids</taxon>
        <taxon>fabids</taxon>
        <taxon>Rosales</taxon>
        <taxon>Rosaceae</taxon>
        <taxon>Rosoideae</taxon>
        <taxon>Rosoideae incertae sedis</taxon>
        <taxon>Rubus</taxon>
    </lineage>
</organism>
<evidence type="ECO:0000259" key="1">
    <source>
        <dbReference type="Pfam" id="PF23001"/>
    </source>
</evidence>
<feature type="domain" description="Membrane-bound transcription factor site-1 protease-like N-terminal" evidence="1">
    <location>
        <begin position="20"/>
        <end position="71"/>
    </location>
</feature>
<dbReference type="Proteomes" id="UP001457282">
    <property type="component" value="Unassembled WGS sequence"/>
</dbReference>
<name>A0AAW1YFS8_RUBAR</name>
<keyword evidence="3" id="KW-1185">Reference proteome</keyword>
<protein>
    <recommendedName>
        <fullName evidence="1">Membrane-bound transcription factor site-1 protease-like N-terminal domain-containing protein</fullName>
    </recommendedName>
</protein>
<reference evidence="2 3" key="1">
    <citation type="journal article" date="2023" name="G3 (Bethesda)">
        <title>A chromosome-length genome assembly and annotation of blackberry (Rubus argutus, cv. 'Hillquist').</title>
        <authorList>
            <person name="Bruna T."/>
            <person name="Aryal R."/>
            <person name="Dudchenko O."/>
            <person name="Sargent D.J."/>
            <person name="Mead D."/>
            <person name="Buti M."/>
            <person name="Cavallini A."/>
            <person name="Hytonen T."/>
            <person name="Andres J."/>
            <person name="Pham M."/>
            <person name="Weisz D."/>
            <person name="Mascagni F."/>
            <person name="Usai G."/>
            <person name="Natali L."/>
            <person name="Bassil N."/>
            <person name="Fernandez G.E."/>
            <person name="Lomsadze A."/>
            <person name="Armour M."/>
            <person name="Olukolu B."/>
            <person name="Poorten T."/>
            <person name="Britton C."/>
            <person name="Davik J."/>
            <person name="Ashrafi H."/>
            <person name="Aiden E.L."/>
            <person name="Borodovsky M."/>
            <person name="Worthington M."/>
        </authorList>
    </citation>
    <scope>NUCLEOTIDE SEQUENCE [LARGE SCALE GENOMIC DNA]</scope>
    <source>
        <strain evidence="2">PI 553951</strain>
    </source>
</reference>
<gene>
    <name evidence="2" type="ORF">M0R45_003295</name>
</gene>
<dbReference type="InterPro" id="IPR055143">
    <property type="entry name" value="MBTP1_N"/>
</dbReference>
<evidence type="ECO:0000313" key="2">
    <source>
        <dbReference type="EMBL" id="KAK9947682.1"/>
    </source>
</evidence>
<comment type="caution">
    <text evidence="2">The sequence shown here is derived from an EMBL/GenBank/DDBJ whole genome shotgun (WGS) entry which is preliminary data.</text>
</comment>
<dbReference type="AlphaFoldDB" id="A0AAW1YFS8"/>
<dbReference type="Pfam" id="PF23001">
    <property type="entry name" value="MBTP1_N"/>
    <property type="match status" value="1"/>
</dbReference>
<evidence type="ECO:0000313" key="3">
    <source>
        <dbReference type="Proteomes" id="UP001457282"/>
    </source>
</evidence>
<sequence>MTTPSTPHLNRTLDHRPQTSQNYIVRFIEYKRAAEHREYLKSRVPSDGWDWIERNNAAQKYPTDFGLVGLKTP</sequence>